<protein>
    <submittedName>
        <fullName evidence="8">ABC transporter ATP-binding protein</fullName>
    </submittedName>
</protein>
<feature type="domain" description="ABC transporter" evidence="7">
    <location>
        <begin position="4"/>
        <end position="234"/>
    </location>
</feature>
<comment type="caution">
    <text evidence="8">The sequence shown here is derived from an EMBL/GenBank/DDBJ whole genome shotgun (WGS) entry which is preliminary data.</text>
</comment>
<keyword evidence="9" id="KW-1185">Reference proteome</keyword>
<evidence type="ECO:0000259" key="7">
    <source>
        <dbReference type="PROSITE" id="PS50893"/>
    </source>
</evidence>
<dbReference type="GO" id="GO:0008643">
    <property type="term" value="P:carbohydrate transport"/>
    <property type="evidence" value="ECO:0007669"/>
    <property type="project" value="InterPro"/>
</dbReference>
<evidence type="ECO:0000256" key="4">
    <source>
        <dbReference type="ARBA" id="ARBA00022840"/>
    </source>
</evidence>
<dbReference type="Gene3D" id="2.40.50.100">
    <property type="match status" value="1"/>
</dbReference>
<dbReference type="OrthoDB" id="9802264at2"/>
<proteinExistence type="predicted"/>
<dbReference type="InterPro" id="IPR013611">
    <property type="entry name" value="Transp-assoc_OB_typ2"/>
</dbReference>
<dbReference type="InterPro" id="IPR003593">
    <property type="entry name" value="AAA+_ATPase"/>
</dbReference>
<dbReference type="CDD" id="cd03301">
    <property type="entry name" value="ABC_MalK_N"/>
    <property type="match status" value="1"/>
</dbReference>
<organism evidence="8 9">
    <name type="scientific">Clostridium neonatale</name>
    <dbReference type="NCBI Taxonomy" id="137838"/>
    <lineage>
        <taxon>Bacteria</taxon>
        <taxon>Bacillati</taxon>
        <taxon>Bacillota</taxon>
        <taxon>Clostridia</taxon>
        <taxon>Eubacteriales</taxon>
        <taxon>Clostridiaceae</taxon>
        <taxon>Clostridium</taxon>
    </lineage>
</organism>
<accession>A0A2A7MM83</accession>
<dbReference type="Pfam" id="PF00005">
    <property type="entry name" value="ABC_tran"/>
    <property type="match status" value="1"/>
</dbReference>
<dbReference type="InterPro" id="IPR012340">
    <property type="entry name" value="NA-bd_OB-fold"/>
</dbReference>
<dbReference type="PROSITE" id="PS50893">
    <property type="entry name" value="ABC_TRANSPORTER_2"/>
    <property type="match status" value="1"/>
</dbReference>
<reference evidence="8 9" key="1">
    <citation type="submission" date="2017-10" db="EMBL/GenBank/DDBJ databases">
        <title>Effective Description of Clostridium neonatale sp. nov. linked to necrotizing enterocolitis in neonates and a clarification of species assignable to the genus Clostridium (Prazmowski 1880) emend. Lawson and Rainey 2016.</title>
        <authorList>
            <person name="Bernard K."/>
            <person name="Burdz T."/>
            <person name="Wiebe D."/>
            <person name="Balcewich B."/>
            <person name="Alfa M."/>
            <person name="Bernier A.-M."/>
        </authorList>
    </citation>
    <scope>NUCLEOTIDE SEQUENCE [LARGE SCALE GENOMIC DNA]</scope>
    <source>
        <strain evidence="8 9">LCDC99A005</strain>
    </source>
</reference>
<dbReference type="SMART" id="SM00382">
    <property type="entry name" value="AAA"/>
    <property type="match status" value="1"/>
</dbReference>
<dbReference type="InterPro" id="IPR027417">
    <property type="entry name" value="P-loop_NTPase"/>
</dbReference>
<keyword evidence="6" id="KW-0472">Membrane</keyword>
<sequence>MKEIVFENVCKSYGKTQIVNNLNLTIKEGERLILLGPSGCGKSTTLRMIAGLEDITSGKLYMNGKCVNNVKSGERNIAMVFQNYALFPHMTVEENITYGLKVHKFQPSEVKDRLNSAIDMLQLNGLEKRKPKDLSGGQRQRVALARAIVKRSDYFLLDEPLSNLDAQLRGHARKELVKIHELYNQTFVYVTHDQVEAMTMGDRIALMNKGTLQMVDTPSNVYNKPANIFTAKFIGSPSTNVFEVNYNDRKIVVGDQKISISDEWIKLVEDNGNTELCIGIRPEHINLQFEKGKNSLKGFVKYVEDYGNKVGVYIEVEGNEVIAILEENKYKSDDVVYFELDFSKIHLFDRKTTMSIGYPKEI</sequence>
<dbReference type="RefSeq" id="WP_058296771.1">
    <property type="nucleotide sequence ID" value="NZ_CAMRXB010000118.1"/>
</dbReference>
<evidence type="ECO:0000256" key="3">
    <source>
        <dbReference type="ARBA" id="ARBA00022741"/>
    </source>
</evidence>
<evidence type="ECO:0000256" key="2">
    <source>
        <dbReference type="ARBA" id="ARBA00022475"/>
    </source>
</evidence>
<evidence type="ECO:0000256" key="1">
    <source>
        <dbReference type="ARBA" id="ARBA00022448"/>
    </source>
</evidence>
<dbReference type="PROSITE" id="PS00211">
    <property type="entry name" value="ABC_TRANSPORTER_1"/>
    <property type="match status" value="1"/>
</dbReference>
<keyword evidence="4 8" id="KW-0067">ATP-binding</keyword>
<evidence type="ECO:0000256" key="6">
    <source>
        <dbReference type="ARBA" id="ARBA00023136"/>
    </source>
</evidence>
<dbReference type="InterPro" id="IPR047641">
    <property type="entry name" value="ABC_transpr_MalK/UgpC-like"/>
</dbReference>
<keyword evidence="2" id="KW-1003">Cell membrane</keyword>
<dbReference type="GO" id="GO:0005524">
    <property type="term" value="F:ATP binding"/>
    <property type="evidence" value="ECO:0007669"/>
    <property type="project" value="UniProtKB-KW"/>
</dbReference>
<dbReference type="InterPro" id="IPR015855">
    <property type="entry name" value="ABC_transpr_MalK-like"/>
</dbReference>
<dbReference type="GO" id="GO:0016887">
    <property type="term" value="F:ATP hydrolysis activity"/>
    <property type="evidence" value="ECO:0007669"/>
    <property type="project" value="InterPro"/>
</dbReference>
<dbReference type="AlphaFoldDB" id="A0A2A7MM83"/>
<name>A0A2A7MM83_9CLOT</name>
<dbReference type="InterPro" id="IPR008995">
    <property type="entry name" value="Mo/tungstate-bd_C_term_dom"/>
</dbReference>
<keyword evidence="5" id="KW-1278">Translocase</keyword>
<dbReference type="SUPFAM" id="SSF52540">
    <property type="entry name" value="P-loop containing nucleoside triphosphate hydrolases"/>
    <property type="match status" value="1"/>
</dbReference>
<dbReference type="Proteomes" id="UP000220840">
    <property type="component" value="Unassembled WGS sequence"/>
</dbReference>
<dbReference type="SUPFAM" id="SSF50331">
    <property type="entry name" value="MOP-like"/>
    <property type="match status" value="1"/>
</dbReference>
<evidence type="ECO:0000313" key="9">
    <source>
        <dbReference type="Proteomes" id="UP000220840"/>
    </source>
</evidence>
<dbReference type="PANTHER" id="PTHR43875:SF15">
    <property type="entry name" value="TREHALOSE IMPORT ATP-BINDING PROTEIN SUGC"/>
    <property type="match status" value="1"/>
</dbReference>
<dbReference type="Gene3D" id="3.40.50.300">
    <property type="entry name" value="P-loop containing nucleotide triphosphate hydrolases"/>
    <property type="match status" value="1"/>
</dbReference>
<dbReference type="PANTHER" id="PTHR43875">
    <property type="entry name" value="MALTODEXTRIN IMPORT ATP-BINDING PROTEIN MSMX"/>
    <property type="match status" value="1"/>
</dbReference>
<evidence type="ECO:0000256" key="5">
    <source>
        <dbReference type="ARBA" id="ARBA00022967"/>
    </source>
</evidence>
<dbReference type="FunFam" id="3.40.50.300:FF:000042">
    <property type="entry name" value="Maltose/maltodextrin ABC transporter, ATP-binding protein"/>
    <property type="match status" value="1"/>
</dbReference>
<dbReference type="GO" id="GO:0140359">
    <property type="term" value="F:ABC-type transporter activity"/>
    <property type="evidence" value="ECO:0007669"/>
    <property type="project" value="InterPro"/>
</dbReference>
<dbReference type="InterPro" id="IPR017871">
    <property type="entry name" value="ABC_transporter-like_CS"/>
</dbReference>
<dbReference type="Pfam" id="PF08402">
    <property type="entry name" value="TOBE_2"/>
    <property type="match status" value="1"/>
</dbReference>
<dbReference type="GO" id="GO:0055052">
    <property type="term" value="C:ATP-binding cassette (ABC) transporter complex, substrate-binding subunit-containing"/>
    <property type="evidence" value="ECO:0007669"/>
    <property type="project" value="TreeGrafter"/>
</dbReference>
<evidence type="ECO:0000313" key="8">
    <source>
        <dbReference type="EMBL" id="PEG32627.1"/>
    </source>
</evidence>
<dbReference type="EMBL" id="PDCJ01000001">
    <property type="protein sequence ID" value="PEG32627.1"/>
    <property type="molecule type" value="Genomic_DNA"/>
</dbReference>
<keyword evidence="3" id="KW-0547">Nucleotide-binding</keyword>
<dbReference type="STRING" id="137838.GCA_001458595_04156"/>
<keyword evidence="1" id="KW-0813">Transport</keyword>
<dbReference type="Gene3D" id="2.40.50.140">
    <property type="entry name" value="Nucleic acid-binding proteins"/>
    <property type="match status" value="1"/>
</dbReference>
<dbReference type="InterPro" id="IPR003439">
    <property type="entry name" value="ABC_transporter-like_ATP-bd"/>
</dbReference>
<gene>
    <name evidence="8" type="ORF">CQ394_13315</name>
</gene>